<organism evidence="1 2">
    <name type="scientific">Cognatishimia coralii</name>
    <dbReference type="NCBI Taxonomy" id="3083254"/>
    <lineage>
        <taxon>Bacteria</taxon>
        <taxon>Pseudomonadati</taxon>
        <taxon>Pseudomonadota</taxon>
        <taxon>Alphaproteobacteria</taxon>
        <taxon>Rhodobacterales</taxon>
        <taxon>Paracoccaceae</taxon>
        <taxon>Cognatishimia</taxon>
    </lineage>
</organism>
<accession>A0ABU8QEK7</accession>
<dbReference type="PANTHER" id="PTHR38436:SF1">
    <property type="entry name" value="ESTER CYCLASE"/>
    <property type="match status" value="1"/>
</dbReference>
<gene>
    <name evidence="1" type="ORF">WG622_06335</name>
</gene>
<reference evidence="1 2" key="1">
    <citation type="submission" date="2024-03" db="EMBL/GenBank/DDBJ databases">
        <title>Cognatishimia coralii sp. nov., a marine bacterium isolated from coral surrounding seawater.</title>
        <authorList>
            <person name="Liu X."/>
            <person name="Liu S."/>
            <person name="Sun H."/>
            <person name="Zhang Y."/>
        </authorList>
    </citation>
    <scope>NUCLEOTIDE SEQUENCE [LARGE SCALE GENOMIC DNA]</scope>
    <source>
        <strain evidence="1 2">D5M38</strain>
    </source>
</reference>
<protein>
    <submittedName>
        <fullName evidence="1">Ester cyclase</fullName>
    </submittedName>
</protein>
<dbReference type="InterPro" id="IPR009959">
    <property type="entry name" value="Cyclase_SnoaL-like"/>
</dbReference>
<evidence type="ECO:0000313" key="2">
    <source>
        <dbReference type="Proteomes" id="UP001368270"/>
    </source>
</evidence>
<dbReference type="Gene3D" id="3.10.450.50">
    <property type="match status" value="1"/>
</dbReference>
<dbReference type="EMBL" id="JBBGAZ010000002">
    <property type="protein sequence ID" value="MEJ5217851.1"/>
    <property type="molecule type" value="Genomic_DNA"/>
</dbReference>
<proteinExistence type="predicted"/>
<comment type="caution">
    <text evidence="1">The sequence shown here is derived from an EMBL/GenBank/DDBJ whole genome shotgun (WGS) entry which is preliminary data.</text>
</comment>
<dbReference type="InterPro" id="IPR032710">
    <property type="entry name" value="NTF2-like_dom_sf"/>
</dbReference>
<dbReference type="Pfam" id="PF07366">
    <property type="entry name" value="SnoaL"/>
    <property type="match status" value="1"/>
</dbReference>
<dbReference type="SUPFAM" id="SSF54427">
    <property type="entry name" value="NTF2-like"/>
    <property type="match status" value="1"/>
</dbReference>
<dbReference type="RefSeq" id="WP_339402819.1">
    <property type="nucleotide sequence ID" value="NZ_JBBGAZ010000002.1"/>
</dbReference>
<name>A0ABU8QEK7_9RHOB</name>
<dbReference type="Proteomes" id="UP001368270">
    <property type="component" value="Unassembled WGS sequence"/>
</dbReference>
<sequence length="133" mass="15159">MIARLIERFYRELWEQGREDVALEILHPGLSFRGSLGTDALNLDGYLAYLRSVRAGLSDYRCEILSLVTEEDKAAAQMKFSGDHTGVFMGKDPTHRHIAWHGAAFFEMREERLFDIWVLGDVKAVEQQLSEAA</sequence>
<evidence type="ECO:0000313" key="1">
    <source>
        <dbReference type="EMBL" id="MEJ5217851.1"/>
    </source>
</evidence>
<keyword evidence="2" id="KW-1185">Reference proteome</keyword>
<dbReference type="PANTHER" id="PTHR38436">
    <property type="entry name" value="POLYKETIDE CYCLASE SNOAL-LIKE DOMAIN"/>
    <property type="match status" value="1"/>
</dbReference>